<dbReference type="PANTHER" id="PTHR34582">
    <property type="entry name" value="UPF0702 TRANSMEMBRANE PROTEIN YCAP"/>
    <property type="match status" value="1"/>
</dbReference>
<keyword evidence="6 7" id="KW-0472">Membrane</keyword>
<dbReference type="PANTHER" id="PTHR34582:SF5">
    <property type="entry name" value="UPF0702 TRANSMEMBRANE PROTEIN YETF"/>
    <property type="match status" value="1"/>
</dbReference>
<reference evidence="9 10" key="1">
    <citation type="submission" date="2024-07" db="EMBL/GenBank/DDBJ databases">
        <title>Characterization of a bacterium isolated from hydrolysated instant sea cucumber by whole-genome sequencing and metabolomics.</title>
        <authorList>
            <person name="Luo X."/>
            <person name="Zhang Z."/>
            <person name="Zheng Z."/>
            <person name="Zhang W."/>
            <person name="Ming T."/>
            <person name="Jiao L."/>
            <person name="Su X."/>
            <person name="Kong F."/>
            <person name="Xu J."/>
        </authorList>
    </citation>
    <scope>NUCLEOTIDE SEQUENCE [LARGE SCALE GENOMIC DNA]</scope>
    <source>
        <strain evidence="9 10">XL-2024</strain>
    </source>
</reference>
<dbReference type="RefSeq" id="WP_368634795.1">
    <property type="nucleotide sequence ID" value="NZ_JBFRHK010000001.1"/>
</dbReference>
<dbReference type="EMBL" id="JBFRHK010000001">
    <property type="protein sequence ID" value="MEX3743761.1"/>
    <property type="molecule type" value="Genomic_DNA"/>
</dbReference>
<keyword evidence="5 7" id="KW-1133">Transmembrane helix</keyword>
<evidence type="ECO:0000259" key="8">
    <source>
        <dbReference type="Pfam" id="PF04239"/>
    </source>
</evidence>
<evidence type="ECO:0000313" key="9">
    <source>
        <dbReference type="EMBL" id="MEX3743761.1"/>
    </source>
</evidence>
<evidence type="ECO:0000256" key="1">
    <source>
        <dbReference type="ARBA" id="ARBA00004651"/>
    </source>
</evidence>
<comment type="subcellular location">
    <subcellularLocation>
        <location evidence="1">Cell membrane</location>
        <topology evidence="1">Multi-pass membrane protein</topology>
    </subcellularLocation>
</comment>
<keyword evidence="4 7" id="KW-0812">Transmembrane</keyword>
<comment type="caution">
    <text evidence="9">The sequence shown here is derived from an EMBL/GenBank/DDBJ whole genome shotgun (WGS) entry which is preliminary data.</text>
</comment>
<dbReference type="Proteomes" id="UP001558534">
    <property type="component" value="Unassembled WGS sequence"/>
</dbReference>
<evidence type="ECO:0000313" key="10">
    <source>
        <dbReference type="Proteomes" id="UP001558534"/>
    </source>
</evidence>
<evidence type="ECO:0000256" key="5">
    <source>
        <dbReference type="ARBA" id="ARBA00022989"/>
    </source>
</evidence>
<proteinExistence type="inferred from homology"/>
<accession>A0ABV3VQW7</accession>
<name>A0ABV3VQW7_9BACI</name>
<gene>
    <name evidence="9" type="ORF">AB1300_01295</name>
</gene>
<sequence length="235" mass="26700">MDFLNGQESLTAIQWILRAIIAFFFLLFATKIMGQRSFSQLRLLDFAMAISLGNIIAHPLSDEGLGMKGSMISMSVLVILYTAGVLLSLKWASFRHFIDPLPIPLIKNGQIVSANLRKARISVDFLLSELRKEKIEDVQKIALALWEPDGSISSFLYPQQQPPTRADLNMVPEPFSLPFNLIKEGKIDYDELNKTKFTEDWLKNKLTSTYNVDIRDVILATIDKNDNLQVFLYKS</sequence>
<dbReference type="InterPro" id="IPR023090">
    <property type="entry name" value="UPF0702_alpha/beta_dom_sf"/>
</dbReference>
<evidence type="ECO:0000256" key="4">
    <source>
        <dbReference type="ARBA" id="ARBA00022692"/>
    </source>
</evidence>
<evidence type="ECO:0000256" key="2">
    <source>
        <dbReference type="ARBA" id="ARBA00006448"/>
    </source>
</evidence>
<evidence type="ECO:0000256" key="7">
    <source>
        <dbReference type="SAM" id="Phobius"/>
    </source>
</evidence>
<feature type="domain" description="YetF C-terminal" evidence="8">
    <location>
        <begin position="90"/>
        <end position="222"/>
    </location>
</feature>
<keyword evidence="3" id="KW-1003">Cell membrane</keyword>
<comment type="similarity">
    <text evidence="2">Belongs to the UPF0702 family.</text>
</comment>
<feature type="transmembrane region" description="Helical" evidence="7">
    <location>
        <begin position="12"/>
        <end position="29"/>
    </location>
</feature>
<evidence type="ECO:0000256" key="6">
    <source>
        <dbReference type="ARBA" id="ARBA00023136"/>
    </source>
</evidence>
<keyword evidence="10" id="KW-1185">Reference proteome</keyword>
<dbReference type="InterPro" id="IPR007353">
    <property type="entry name" value="DUF421"/>
</dbReference>
<organism evidence="9 10">
    <name type="scientific">Lysinibacillus xylanilyticus</name>
    <dbReference type="NCBI Taxonomy" id="582475"/>
    <lineage>
        <taxon>Bacteria</taxon>
        <taxon>Bacillati</taxon>
        <taxon>Bacillota</taxon>
        <taxon>Bacilli</taxon>
        <taxon>Bacillales</taxon>
        <taxon>Bacillaceae</taxon>
        <taxon>Lysinibacillus</taxon>
    </lineage>
</organism>
<evidence type="ECO:0000256" key="3">
    <source>
        <dbReference type="ARBA" id="ARBA00022475"/>
    </source>
</evidence>
<protein>
    <submittedName>
        <fullName evidence="9">DUF421 domain-containing protein</fullName>
    </submittedName>
</protein>
<dbReference type="Gene3D" id="3.30.240.20">
    <property type="entry name" value="bsu07140 like domains"/>
    <property type="match status" value="2"/>
</dbReference>
<dbReference type="Pfam" id="PF04239">
    <property type="entry name" value="DUF421"/>
    <property type="match status" value="1"/>
</dbReference>
<feature type="transmembrane region" description="Helical" evidence="7">
    <location>
        <begin position="72"/>
        <end position="89"/>
    </location>
</feature>
<feature type="transmembrane region" description="Helical" evidence="7">
    <location>
        <begin position="41"/>
        <end position="60"/>
    </location>
</feature>